<accession>A0A4P9Z1N7</accession>
<dbReference type="Proteomes" id="UP000278143">
    <property type="component" value="Unassembled WGS sequence"/>
</dbReference>
<dbReference type="Pfam" id="PF00071">
    <property type="entry name" value="Ras"/>
    <property type="match status" value="1"/>
</dbReference>
<keyword evidence="4" id="KW-0636">Prenylation</keyword>
<evidence type="ECO:0000256" key="2">
    <source>
        <dbReference type="ARBA" id="ARBA00022741"/>
    </source>
</evidence>
<dbReference type="EMBL" id="KZ989586">
    <property type="protein sequence ID" value="RKP25872.1"/>
    <property type="molecule type" value="Genomic_DNA"/>
</dbReference>
<feature type="non-terminal residue" evidence="5">
    <location>
        <position position="1"/>
    </location>
</feature>
<feature type="non-terminal residue" evidence="5">
    <location>
        <position position="146"/>
    </location>
</feature>
<dbReference type="PANTHER" id="PTHR47981">
    <property type="entry name" value="RAB FAMILY"/>
    <property type="match status" value="1"/>
</dbReference>
<dbReference type="PANTHER" id="PTHR47981:SF20">
    <property type="entry name" value="RAS-RELATED PROTEIN RAB-7A"/>
    <property type="match status" value="1"/>
</dbReference>
<keyword evidence="6" id="KW-1185">Reference proteome</keyword>
<dbReference type="AlphaFoldDB" id="A0A4P9Z1N7"/>
<name>A0A4P9Z1N7_9FUNG</name>
<dbReference type="GO" id="GO:0003924">
    <property type="term" value="F:GTPase activity"/>
    <property type="evidence" value="ECO:0007669"/>
    <property type="project" value="InterPro"/>
</dbReference>
<proteinExistence type="inferred from homology"/>
<evidence type="ECO:0000256" key="3">
    <source>
        <dbReference type="ARBA" id="ARBA00023134"/>
    </source>
</evidence>
<keyword evidence="2" id="KW-0547">Nucleotide-binding</keyword>
<comment type="similarity">
    <text evidence="1">Belongs to the small GTPase superfamily. Rab family.</text>
</comment>
<gene>
    <name evidence="5" type="ORF">SYNPS1DRAFT_9989</name>
</gene>
<dbReference type="SMART" id="SM00173">
    <property type="entry name" value="RAS"/>
    <property type="match status" value="1"/>
</dbReference>
<evidence type="ECO:0000256" key="1">
    <source>
        <dbReference type="ARBA" id="ARBA00006270"/>
    </source>
</evidence>
<dbReference type="SMART" id="SM00174">
    <property type="entry name" value="RHO"/>
    <property type="match status" value="1"/>
</dbReference>
<dbReference type="PROSITE" id="PS51421">
    <property type="entry name" value="RAS"/>
    <property type="match status" value="1"/>
</dbReference>
<dbReference type="InterPro" id="IPR027417">
    <property type="entry name" value="P-loop_NTPase"/>
</dbReference>
<evidence type="ECO:0000313" key="5">
    <source>
        <dbReference type="EMBL" id="RKP25872.1"/>
    </source>
</evidence>
<dbReference type="SMART" id="SM00175">
    <property type="entry name" value="RAB"/>
    <property type="match status" value="1"/>
</dbReference>
<dbReference type="PROSITE" id="PS51419">
    <property type="entry name" value="RAB"/>
    <property type="match status" value="1"/>
</dbReference>
<sequence length="146" mass="16346">FIGSYKATIGVDFVTKEIAHPDGQSTTLQIWDTAGQERFAGLGTAYYRGADACLLVYDVSNYLTFEHLDRWRRDFLAKAAPPDPDTFPFVVVGNKIDLLERVVSRRQACDFAARCTSDAERHPVPCIEASAKEGTNVDEVFREIVR</sequence>
<dbReference type="GO" id="GO:0005770">
    <property type="term" value="C:late endosome"/>
    <property type="evidence" value="ECO:0007669"/>
    <property type="project" value="TreeGrafter"/>
</dbReference>
<dbReference type="FunFam" id="3.40.50.300:FF:001447">
    <property type="entry name" value="Ras-related protein Rab-1B"/>
    <property type="match status" value="1"/>
</dbReference>
<keyword evidence="5" id="KW-0378">Hydrolase</keyword>
<dbReference type="InterPro" id="IPR005225">
    <property type="entry name" value="Small_GTP-bd"/>
</dbReference>
<keyword evidence="3" id="KW-0342">GTP-binding</keyword>
<dbReference type="OrthoDB" id="9989112at2759"/>
<evidence type="ECO:0000313" key="6">
    <source>
        <dbReference type="Proteomes" id="UP000278143"/>
    </source>
</evidence>
<dbReference type="PRINTS" id="PR00449">
    <property type="entry name" value="RASTRNSFRMNG"/>
</dbReference>
<keyword evidence="4" id="KW-0449">Lipoprotein</keyword>
<protein>
    <submittedName>
        <fullName evidence="5">P-loop containing nucleoside triphosphate hydrolase protein</fullName>
    </submittedName>
</protein>
<dbReference type="InterPro" id="IPR001806">
    <property type="entry name" value="Small_GTPase"/>
</dbReference>
<dbReference type="SUPFAM" id="SSF52540">
    <property type="entry name" value="P-loop containing nucleoside triphosphate hydrolases"/>
    <property type="match status" value="1"/>
</dbReference>
<organism evidence="5 6">
    <name type="scientific">Syncephalis pseudoplumigaleata</name>
    <dbReference type="NCBI Taxonomy" id="1712513"/>
    <lineage>
        <taxon>Eukaryota</taxon>
        <taxon>Fungi</taxon>
        <taxon>Fungi incertae sedis</taxon>
        <taxon>Zoopagomycota</taxon>
        <taxon>Zoopagomycotina</taxon>
        <taxon>Zoopagomycetes</taxon>
        <taxon>Zoopagales</taxon>
        <taxon>Piptocephalidaceae</taxon>
        <taxon>Syncephalis</taxon>
    </lineage>
</organism>
<evidence type="ECO:0000256" key="4">
    <source>
        <dbReference type="ARBA" id="ARBA00023289"/>
    </source>
</evidence>
<reference evidence="6" key="1">
    <citation type="journal article" date="2018" name="Nat. Microbiol.">
        <title>Leveraging single-cell genomics to expand the fungal tree of life.</title>
        <authorList>
            <person name="Ahrendt S.R."/>
            <person name="Quandt C.A."/>
            <person name="Ciobanu D."/>
            <person name="Clum A."/>
            <person name="Salamov A."/>
            <person name="Andreopoulos B."/>
            <person name="Cheng J.F."/>
            <person name="Woyke T."/>
            <person name="Pelin A."/>
            <person name="Henrissat B."/>
            <person name="Reynolds N.K."/>
            <person name="Benny G.L."/>
            <person name="Smith M.E."/>
            <person name="James T.Y."/>
            <person name="Grigoriev I.V."/>
        </authorList>
    </citation>
    <scope>NUCLEOTIDE SEQUENCE [LARGE SCALE GENOMIC DNA]</scope>
    <source>
        <strain evidence="6">Benny S71-1</strain>
    </source>
</reference>
<dbReference type="Gene3D" id="3.40.50.300">
    <property type="entry name" value="P-loop containing nucleotide triphosphate hydrolases"/>
    <property type="match status" value="1"/>
</dbReference>
<dbReference type="NCBIfam" id="TIGR00231">
    <property type="entry name" value="small_GTP"/>
    <property type="match status" value="1"/>
</dbReference>
<dbReference type="GO" id="GO:0005525">
    <property type="term" value="F:GTP binding"/>
    <property type="evidence" value="ECO:0007669"/>
    <property type="project" value="UniProtKB-KW"/>
</dbReference>